<keyword evidence="1" id="KW-0732">Signal</keyword>
<organism evidence="2 3">
    <name type="scientific">Calocera cornea HHB12733</name>
    <dbReference type="NCBI Taxonomy" id="1353952"/>
    <lineage>
        <taxon>Eukaryota</taxon>
        <taxon>Fungi</taxon>
        <taxon>Dikarya</taxon>
        <taxon>Basidiomycota</taxon>
        <taxon>Agaricomycotina</taxon>
        <taxon>Dacrymycetes</taxon>
        <taxon>Dacrymycetales</taxon>
        <taxon>Dacrymycetaceae</taxon>
        <taxon>Calocera</taxon>
    </lineage>
</organism>
<dbReference type="EMBL" id="KV423921">
    <property type="protein sequence ID" value="KZT61625.1"/>
    <property type="molecule type" value="Genomic_DNA"/>
</dbReference>
<feature type="chain" id="PRO_5007859957" evidence="1">
    <location>
        <begin position="21"/>
        <end position="94"/>
    </location>
</feature>
<protein>
    <submittedName>
        <fullName evidence="2">Uncharacterized protein</fullName>
    </submittedName>
</protein>
<sequence>MRSFILVVITSLLAVAYAQGSKGTVCGNQGLLGNSRPKKFVGDCNRSDSWGKLSSHNCFNRGGKKYLCVQDGKAKCYTGGDVKSLNMERGECFA</sequence>
<dbReference type="OrthoDB" id="2899698at2759"/>
<keyword evidence="3" id="KW-1185">Reference proteome</keyword>
<accession>A0A165JBJ5</accession>
<proteinExistence type="predicted"/>
<reference evidence="2 3" key="1">
    <citation type="journal article" date="2016" name="Mol. Biol. Evol.">
        <title>Comparative Genomics of Early-Diverging Mushroom-Forming Fungi Provides Insights into the Origins of Lignocellulose Decay Capabilities.</title>
        <authorList>
            <person name="Nagy L.G."/>
            <person name="Riley R."/>
            <person name="Tritt A."/>
            <person name="Adam C."/>
            <person name="Daum C."/>
            <person name="Floudas D."/>
            <person name="Sun H."/>
            <person name="Yadav J.S."/>
            <person name="Pangilinan J."/>
            <person name="Larsson K.H."/>
            <person name="Matsuura K."/>
            <person name="Barry K."/>
            <person name="Labutti K."/>
            <person name="Kuo R."/>
            <person name="Ohm R.A."/>
            <person name="Bhattacharya S.S."/>
            <person name="Shirouzu T."/>
            <person name="Yoshinaga Y."/>
            <person name="Martin F.M."/>
            <person name="Grigoriev I.V."/>
            <person name="Hibbett D.S."/>
        </authorList>
    </citation>
    <scope>NUCLEOTIDE SEQUENCE [LARGE SCALE GENOMIC DNA]</scope>
    <source>
        <strain evidence="2 3">HHB12733</strain>
    </source>
</reference>
<dbReference type="AlphaFoldDB" id="A0A165JBJ5"/>
<evidence type="ECO:0000313" key="3">
    <source>
        <dbReference type="Proteomes" id="UP000076842"/>
    </source>
</evidence>
<gene>
    <name evidence="2" type="ORF">CALCODRAFT_479669</name>
</gene>
<evidence type="ECO:0000256" key="1">
    <source>
        <dbReference type="SAM" id="SignalP"/>
    </source>
</evidence>
<name>A0A165JBJ5_9BASI</name>
<evidence type="ECO:0000313" key="2">
    <source>
        <dbReference type="EMBL" id="KZT61625.1"/>
    </source>
</evidence>
<feature type="signal peptide" evidence="1">
    <location>
        <begin position="1"/>
        <end position="20"/>
    </location>
</feature>
<dbReference type="Proteomes" id="UP000076842">
    <property type="component" value="Unassembled WGS sequence"/>
</dbReference>
<dbReference type="InParanoid" id="A0A165JBJ5"/>